<dbReference type="OrthoDB" id="616263at2759"/>
<proteinExistence type="predicted"/>
<sequence>MNQRDIRVLSLYEWKNGHNTAAGAQNFIMVGVKAMLVNQFDLEDKEGRERPNELDDDDDLKTLMEANTGTIVGELTVQ</sequence>
<evidence type="ECO:0000313" key="1">
    <source>
        <dbReference type="EMBL" id="VDM57876.1"/>
    </source>
</evidence>
<organism evidence="3">
    <name type="scientific">Angiostrongylus costaricensis</name>
    <name type="common">Nematode worm</name>
    <dbReference type="NCBI Taxonomy" id="334426"/>
    <lineage>
        <taxon>Eukaryota</taxon>
        <taxon>Metazoa</taxon>
        <taxon>Ecdysozoa</taxon>
        <taxon>Nematoda</taxon>
        <taxon>Chromadorea</taxon>
        <taxon>Rhabditida</taxon>
        <taxon>Rhabditina</taxon>
        <taxon>Rhabditomorpha</taxon>
        <taxon>Strongyloidea</taxon>
        <taxon>Metastrongylidae</taxon>
        <taxon>Angiostrongylus</taxon>
    </lineage>
</organism>
<gene>
    <name evidence="1" type="ORF">ACOC_LOCUS6291</name>
</gene>
<dbReference type="AlphaFoldDB" id="A0A0R3PMW0"/>
<dbReference type="WBParaSite" id="ACOC_0000629001-mRNA-1">
    <property type="protein sequence ID" value="ACOC_0000629001-mRNA-1"/>
    <property type="gene ID" value="ACOC_0000629001"/>
</dbReference>
<dbReference type="EMBL" id="UYYA01003934">
    <property type="protein sequence ID" value="VDM57876.1"/>
    <property type="molecule type" value="Genomic_DNA"/>
</dbReference>
<reference evidence="3" key="1">
    <citation type="submission" date="2017-02" db="UniProtKB">
        <authorList>
            <consortium name="WormBaseParasite"/>
        </authorList>
    </citation>
    <scope>IDENTIFICATION</scope>
</reference>
<name>A0A0R3PMW0_ANGCS</name>
<reference evidence="1 2" key="2">
    <citation type="submission" date="2018-11" db="EMBL/GenBank/DDBJ databases">
        <authorList>
            <consortium name="Pathogen Informatics"/>
        </authorList>
    </citation>
    <scope>NUCLEOTIDE SEQUENCE [LARGE SCALE GENOMIC DNA]</scope>
    <source>
        <strain evidence="1 2">Costa Rica</strain>
    </source>
</reference>
<keyword evidence="2" id="KW-1185">Reference proteome</keyword>
<dbReference type="Proteomes" id="UP000267027">
    <property type="component" value="Unassembled WGS sequence"/>
</dbReference>
<evidence type="ECO:0000313" key="2">
    <source>
        <dbReference type="Proteomes" id="UP000267027"/>
    </source>
</evidence>
<accession>A0A0R3PMW0</accession>
<evidence type="ECO:0000313" key="3">
    <source>
        <dbReference type="WBParaSite" id="ACOC_0000629001-mRNA-1"/>
    </source>
</evidence>
<protein>
    <submittedName>
        <fullName evidence="3">CPSF73-100_C domain-containing protein</fullName>
    </submittedName>
</protein>